<protein>
    <submittedName>
        <fullName evidence="2">Uncharacterized protein</fullName>
    </submittedName>
</protein>
<dbReference type="AlphaFoldDB" id="A0A1B8G8H9"/>
<evidence type="ECO:0000313" key="2">
    <source>
        <dbReference type="EMBL" id="OBT92134.1"/>
    </source>
</evidence>
<feature type="compositionally biased region" description="Basic and acidic residues" evidence="1">
    <location>
        <begin position="554"/>
        <end position="567"/>
    </location>
</feature>
<gene>
    <name evidence="2" type="ORF">VE01_10080</name>
</gene>
<sequence>MDETTSAEQRSATQKLLNESRRNQPGSKAGHEAHRPYNLAMENNDPLLIPSGLNSMLKNTTETGDIGIFSIKPSRLPRHPAITRTAGRTRSNGSNYRRAEPQLPYHGPRVFSLPSTIDDRSRLPSYGRDATSEVASLYENSSQKSSESSKILEDQDRRSYSMTVSSFSGYRLANPHSSTSLSGQIDQNDAQRPRSSFQYPARLKRPGFRPSSPALTDGGAVDYRRRVEIQREPGSPNCQNVSLRPLSLRSNVNRSTPMASGQGLSPHGFNRMPVIQRDDAPGECSNHIDTPESPSTANVGVASSSYSHLPSRTAASVPIQNKARRPSPLYYDYTEDFNEAREGDHAPEELEGISPPSFLVEKTIHEDRELSSDWSYLAMTDLKGRGFLANEQLLSPHEGTKSLRSQPADISYVGGGKLLLQDDSESVPENAKHHRSLPESTKSPAFKHNVGITRPNQTPSQSIETSTSTEISKSRNLVRDGPLSYTEPESQPKEVVDEPTFSDSSSYAVSPRLQQLFSPPGGRIRTYTDSSLPTSSQGAAIHDIKRKPLSREVSGADKTDSDERSGNKLDPVTPTQAPQGLETRATTPILQRSVSAQNKRDKSSPYFRARPNSTSSTQPDIIPEVSMSSTQSRYFSFDAPSQNYVESSDDKSSSMPLQRYKHSFKHSRTEFPARKYRSDGSLVVPSEFTFTQASGKSNQHGNSGGYLDQAGPCNKAPPSGGHDDFGTVGVVSPIPIHPGQQYLDPLTMNDSETQVGPTTQHFFSKFRLKTRASTVRAKASPPVTRRRDLDGIYPLDERRRDVQLTGSLRKPVNSAPKLKLKVARASVSSLGTVRINREAAVQADLGGPEVLSPEDLFTPPARFASLFRQVSRHFRPKDEYEEIKAPEATSVGELGETGLAVISSNPEQTSGAEAIMNGPYPQILPRSSAFVGIPSSPYPLVSREPSQDRRSPATSQRARQPPHDAAVIPADVQPGGIQSCFSDYGSQLEGSSHLQDNIPSLRAEQYNQHPGTRSRQASVSAPWRTGDAWDQFQVPDFSEMDDESELDPTGPSHKLKTTVGGWLEDIKAKMFSCGRARR</sequence>
<feature type="region of interest" description="Disordered" evidence="1">
    <location>
        <begin position="935"/>
        <end position="972"/>
    </location>
</feature>
<dbReference type="OrthoDB" id="4156126at2759"/>
<evidence type="ECO:0000313" key="3">
    <source>
        <dbReference type="Proteomes" id="UP000091956"/>
    </source>
</evidence>
<evidence type="ECO:0000256" key="1">
    <source>
        <dbReference type="SAM" id="MobiDB-lite"/>
    </source>
</evidence>
<feature type="region of interest" description="Disordered" evidence="1">
    <location>
        <begin position="1006"/>
        <end position="1057"/>
    </location>
</feature>
<feature type="compositionally biased region" description="Polar residues" evidence="1">
    <location>
        <begin position="250"/>
        <end position="263"/>
    </location>
</feature>
<feature type="compositionally biased region" description="Polar residues" evidence="1">
    <location>
        <begin position="86"/>
        <end position="95"/>
    </location>
</feature>
<feature type="region of interest" description="Disordered" evidence="1">
    <location>
        <begin position="80"/>
        <end position="158"/>
    </location>
</feature>
<feature type="compositionally biased region" description="Low complexity" evidence="1">
    <location>
        <begin position="457"/>
        <end position="471"/>
    </location>
</feature>
<feature type="compositionally biased region" description="Polar residues" evidence="1">
    <location>
        <begin position="1"/>
        <end position="17"/>
    </location>
</feature>
<feature type="region of interest" description="Disordered" evidence="1">
    <location>
        <begin position="424"/>
        <end position="621"/>
    </location>
</feature>
<reference evidence="2 3" key="1">
    <citation type="submission" date="2016-03" db="EMBL/GenBank/DDBJ databases">
        <title>Comparative genomics of Pseudogymnoascus destructans, the fungus causing white-nose syndrome of bats.</title>
        <authorList>
            <person name="Palmer J.M."/>
            <person name="Drees K.P."/>
            <person name="Foster J.T."/>
            <person name="Lindner D.L."/>
        </authorList>
    </citation>
    <scope>NUCLEOTIDE SEQUENCE [LARGE SCALE GENOMIC DNA]</scope>
    <source>
        <strain evidence="2 3">UAMH 10579</strain>
    </source>
</reference>
<feature type="region of interest" description="Disordered" evidence="1">
    <location>
        <begin position="250"/>
        <end position="321"/>
    </location>
</feature>
<feature type="compositionally biased region" description="Polar residues" evidence="1">
    <location>
        <begin position="501"/>
        <end position="517"/>
    </location>
</feature>
<feature type="compositionally biased region" description="Polar residues" evidence="1">
    <location>
        <begin position="1006"/>
        <end position="1019"/>
    </location>
</feature>
<name>A0A1B8G8H9_9PEZI</name>
<reference evidence="3" key="2">
    <citation type="journal article" date="2018" name="Nat. Commun.">
        <title>Extreme sensitivity to ultraviolet light in the fungal pathogen causing white-nose syndrome of bats.</title>
        <authorList>
            <person name="Palmer J.M."/>
            <person name="Drees K.P."/>
            <person name="Foster J.T."/>
            <person name="Lindner D.L."/>
        </authorList>
    </citation>
    <scope>NUCLEOTIDE SEQUENCE [LARGE SCALE GENOMIC DNA]</scope>
    <source>
        <strain evidence="3">UAMH 10579</strain>
    </source>
</reference>
<feature type="region of interest" description="Disordered" evidence="1">
    <location>
        <begin position="175"/>
        <end position="218"/>
    </location>
</feature>
<organism evidence="2 3">
    <name type="scientific">Pseudogymnoascus verrucosus</name>
    <dbReference type="NCBI Taxonomy" id="342668"/>
    <lineage>
        <taxon>Eukaryota</taxon>
        <taxon>Fungi</taxon>
        <taxon>Dikarya</taxon>
        <taxon>Ascomycota</taxon>
        <taxon>Pezizomycotina</taxon>
        <taxon>Leotiomycetes</taxon>
        <taxon>Thelebolales</taxon>
        <taxon>Thelebolaceae</taxon>
        <taxon>Pseudogymnoascus</taxon>
    </lineage>
</organism>
<accession>A0A1B8G8H9</accession>
<feature type="region of interest" description="Disordered" evidence="1">
    <location>
        <begin position="1"/>
        <end position="37"/>
    </location>
</feature>
<feature type="compositionally biased region" description="Polar residues" evidence="1">
    <location>
        <begin position="527"/>
        <end position="538"/>
    </location>
</feature>
<feature type="compositionally biased region" description="Polar residues" evidence="1">
    <location>
        <begin position="573"/>
        <end position="597"/>
    </location>
</feature>
<feature type="compositionally biased region" description="Polar residues" evidence="1">
    <location>
        <begin position="292"/>
        <end position="314"/>
    </location>
</feature>
<dbReference type="EMBL" id="KV460273">
    <property type="protein sequence ID" value="OBT92134.1"/>
    <property type="molecule type" value="Genomic_DNA"/>
</dbReference>
<keyword evidence="3" id="KW-1185">Reference proteome</keyword>
<dbReference type="Proteomes" id="UP000091956">
    <property type="component" value="Unassembled WGS sequence"/>
</dbReference>
<dbReference type="RefSeq" id="XP_018125867.1">
    <property type="nucleotide sequence ID" value="XM_018279487.2"/>
</dbReference>
<dbReference type="GeneID" id="28843466"/>
<dbReference type="STRING" id="342668.A0A1B8G8H9"/>
<proteinExistence type="predicted"/>
<feature type="compositionally biased region" description="Polar residues" evidence="1">
    <location>
        <begin position="175"/>
        <end position="198"/>
    </location>
</feature>